<protein>
    <recommendedName>
        <fullName evidence="2">Smad anchor for receptor activation-like Smad-binding domain-containing protein</fullName>
    </recommendedName>
</protein>
<dbReference type="InterPro" id="IPR011011">
    <property type="entry name" value="Znf_FYVE_PHD"/>
</dbReference>
<dbReference type="InterPro" id="IPR013083">
    <property type="entry name" value="Znf_RING/FYVE/PHD"/>
</dbReference>
<feature type="compositionally biased region" description="Polar residues" evidence="1">
    <location>
        <begin position="35"/>
        <end position="54"/>
    </location>
</feature>
<name>A0AAV8X297_9CUCU</name>
<dbReference type="Proteomes" id="UP001162156">
    <property type="component" value="Unassembled WGS sequence"/>
</dbReference>
<dbReference type="InterPro" id="IPR024608">
    <property type="entry name" value="SARA-like_SBD"/>
</dbReference>
<dbReference type="EMBL" id="JANEYF010003955">
    <property type="protein sequence ID" value="KAJ8932868.1"/>
    <property type="molecule type" value="Genomic_DNA"/>
</dbReference>
<dbReference type="GO" id="GO:0016197">
    <property type="term" value="P:endosomal transport"/>
    <property type="evidence" value="ECO:0007669"/>
    <property type="project" value="TreeGrafter"/>
</dbReference>
<keyword evidence="4" id="KW-1185">Reference proteome</keyword>
<comment type="caution">
    <text evidence="3">The sequence shown here is derived from an EMBL/GenBank/DDBJ whole genome shotgun (WGS) entry which is preliminary data.</text>
</comment>
<dbReference type="Pfam" id="PF11409">
    <property type="entry name" value="SARA"/>
    <property type="match status" value="1"/>
</dbReference>
<gene>
    <name evidence="3" type="ORF">NQ314_014382</name>
</gene>
<dbReference type="SUPFAM" id="SSF57903">
    <property type="entry name" value="FYVE/PHD zinc finger"/>
    <property type="match status" value="1"/>
</dbReference>
<reference evidence="3" key="1">
    <citation type="journal article" date="2023" name="Insect Mol. Biol.">
        <title>Genome sequencing provides insights into the evolution of gene families encoding plant cell wall-degrading enzymes in longhorned beetles.</title>
        <authorList>
            <person name="Shin N.R."/>
            <person name="Okamura Y."/>
            <person name="Kirsch R."/>
            <person name="Pauchet Y."/>
        </authorList>
    </citation>
    <scope>NUCLEOTIDE SEQUENCE</scope>
    <source>
        <strain evidence="3">RBIC_L_NR</strain>
    </source>
</reference>
<dbReference type="AlphaFoldDB" id="A0AAV8X297"/>
<dbReference type="InterPro" id="IPR037145">
    <property type="entry name" value="SARA_Smad-bd_sf"/>
</dbReference>
<dbReference type="PANTHER" id="PTHR46319">
    <property type="entry name" value="ZINC FINGER FYVE DOMAIN-CONTAINING PROTEIN"/>
    <property type="match status" value="1"/>
</dbReference>
<dbReference type="GO" id="GO:0031901">
    <property type="term" value="C:early endosome membrane"/>
    <property type="evidence" value="ECO:0007669"/>
    <property type="project" value="TreeGrafter"/>
</dbReference>
<dbReference type="SMART" id="SM01422">
    <property type="entry name" value="SARA"/>
    <property type="match status" value="1"/>
</dbReference>
<dbReference type="Gene3D" id="3.30.40.10">
    <property type="entry name" value="Zinc/RING finger domain, C3HC4 (zinc finger)"/>
    <property type="match status" value="1"/>
</dbReference>
<dbReference type="PANTHER" id="PTHR46319:SF3">
    <property type="entry name" value="ZINC FINGER FYVE DOMAIN-CONTAINING PROTEIN"/>
    <property type="match status" value="1"/>
</dbReference>
<organism evidence="3 4">
    <name type="scientific">Rhamnusium bicolor</name>
    <dbReference type="NCBI Taxonomy" id="1586634"/>
    <lineage>
        <taxon>Eukaryota</taxon>
        <taxon>Metazoa</taxon>
        <taxon>Ecdysozoa</taxon>
        <taxon>Arthropoda</taxon>
        <taxon>Hexapoda</taxon>
        <taxon>Insecta</taxon>
        <taxon>Pterygota</taxon>
        <taxon>Neoptera</taxon>
        <taxon>Endopterygota</taxon>
        <taxon>Coleoptera</taxon>
        <taxon>Polyphaga</taxon>
        <taxon>Cucujiformia</taxon>
        <taxon>Chrysomeloidea</taxon>
        <taxon>Cerambycidae</taxon>
        <taxon>Lepturinae</taxon>
        <taxon>Rhagiini</taxon>
        <taxon>Rhamnusium</taxon>
    </lineage>
</organism>
<accession>A0AAV8X297</accession>
<feature type="region of interest" description="Disordered" evidence="1">
    <location>
        <begin position="34"/>
        <end position="62"/>
    </location>
</feature>
<evidence type="ECO:0000256" key="1">
    <source>
        <dbReference type="SAM" id="MobiDB-lite"/>
    </source>
</evidence>
<evidence type="ECO:0000313" key="4">
    <source>
        <dbReference type="Proteomes" id="UP001162156"/>
    </source>
</evidence>
<evidence type="ECO:0000313" key="3">
    <source>
        <dbReference type="EMBL" id="KAJ8932868.1"/>
    </source>
</evidence>
<sequence>MGEVLCSKCCHLRFRLQYLEAEARVCNKCHDILNKDTNSSSGSDLSPDVGNSPSYRPHPNNPLEYCSTVSPLQQVAGSNPDPPAVMVPVGVLKRKG</sequence>
<feature type="domain" description="Smad anchor for receptor activation-like Smad-binding" evidence="2">
    <location>
        <begin position="56"/>
        <end position="91"/>
    </location>
</feature>
<dbReference type="Gene3D" id="4.10.720.10">
    <property type="entry name" value="Smad anchor for receptor activation, Smad-binding domain"/>
    <property type="match status" value="1"/>
</dbReference>
<proteinExistence type="predicted"/>
<evidence type="ECO:0000259" key="2">
    <source>
        <dbReference type="SMART" id="SM01422"/>
    </source>
</evidence>